<sequence length="285" mass="32187">MNRHRLSTVGLPSDLPTFWQSATDVPLSLRIRQLDVPILDVGKWAGWWNAYVALSFRLLEVMFHWVEPTDKDEEDEILDDKVELLIVQAWRMDTEGELLGLLFGKLRDGHLEPITNEVLVFLAQLLDVLLLDIISCCDERPAVATFTRTLVPHLLWSTCTELDGDNCYYPSSGHNLAIDVTDLTLWDPIVRRVEVEGVANDAEEEREEESEEEDEDEDSEAETNDPDYHESEESQLGGSGPDESNSPDEPSKEKDEVAAQRRRERAEGKRSVKGIGQASNAAVTR</sequence>
<dbReference type="Gramene" id="GBG78782">
    <property type="protein sequence ID" value="GBG78782"/>
    <property type="gene ID" value="CBR_g28006"/>
</dbReference>
<evidence type="ECO:0000313" key="2">
    <source>
        <dbReference type="EMBL" id="GBG78782.1"/>
    </source>
</evidence>
<feature type="compositionally biased region" description="Basic and acidic residues" evidence="1">
    <location>
        <begin position="249"/>
        <end position="270"/>
    </location>
</feature>
<organism evidence="2 3">
    <name type="scientific">Chara braunii</name>
    <name type="common">Braun's stonewort</name>
    <dbReference type="NCBI Taxonomy" id="69332"/>
    <lineage>
        <taxon>Eukaryota</taxon>
        <taxon>Viridiplantae</taxon>
        <taxon>Streptophyta</taxon>
        <taxon>Charophyceae</taxon>
        <taxon>Charales</taxon>
        <taxon>Characeae</taxon>
        <taxon>Chara</taxon>
    </lineage>
</organism>
<accession>A0A388L972</accession>
<evidence type="ECO:0000313" key="3">
    <source>
        <dbReference type="Proteomes" id="UP000265515"/>
    </source>
</evidence>
<reference evidence="2 3" key="1">
    <citation type="journal article" date="2018" name="Cell">
        <title>The Chara Genome: Secondary Complexity and Implications for Plant Terrestrialization.</title>
        <authorList>
            <person name="Nishiyama T."/>
            <person name="Sakayama H."/>
            <person name="Vries J.D."/>
            <person name="Buschmann H."/>
            <person name="Saint-Marcoux D."/>
            <person name="Ullrich K.K."/>
            <person name="Haas F.B."/>
            <person name="Vanderstraeten L."/>
            <person name="Becker D."/>
            <person name="Lang D."/>
            <person name="Vosolsobe S."/>
            <person name="Rombauts S."/>
            <person name="Wilhelmsson P.K.I."/>
            <person name="Janitza P."/>
            <person name="Kern R."/>
            <person name="Heyl A."/>
            <person name="Rumpler F."/>
            <person name="Villalobos L.I.A.C."/>
            <person name="Clay J.M."/>
            <person name="Skokan R."/>
            <person name="Toyoda A."/>
            <person name="Suzuki Y."/>
            <person name="Kagoshima H."/>
            <person name="Schijlen E."/>
            <person name="Tajeshwar N."/>
            <person name="Catarino B."/>
            <person name="Hetherington A.J."/>
            <person name="Saltykova A."/>
            <person name="Bonnot C."/>
            <person name="Breuninger H."/>
            <person name="Symeonidi A."/>
            <person name="Radhakrishnan G.V."/>
            <person name="Van Nieuwerburgh F."/>
            <person name="Deforce D."/>
            <person name="Chang C."/>
            <person name="Karol K.G."/>
            <person name="Hedrich R."/>
            <person name="Ulvskov P."/>
            <person name="Glockner G."/>
            <person name="Delwiche C.F."/>
            <person name="Petrasek J."/>
            <person name="Van de Peer Y."/>
            <person name="Friml J."/>
            <person name="Beilby M."/>
            <person name="Dolan L."/>
            <person name="Kohara Y."/>
            <person name="Sugano S."/>
            <person name="Fujiyama A."/>
            <person name="Delaux P.-M."/>
            <person name="Quint M."/>
            <person name="TheiBen G."/>
            <person name="Hagemann M."/>
            <person name="Harholt J."/>
            <person name="Dunand C."/>
            <person name="Zachgo S."/>
            <person name="Langdale J."/>
            <person name="Maumus F."/>
            <person name="Straeten D.V.D."/>
            <person name="Gould S.B."/>
            <person name="Rensing S.A."/>
        </authorList>
    </citation>
    <scope>NUCLEOTIDE SEQUENCE [LARGE SCALE GENOMIC DNA]</scope>
    <source>
        <strain evidence="2 3">S276</strain>
    </source>
</reference>
<feature type="region of interest" description="Disordered" evidence="1">
    <location>
        <begin position="196"/>
        <end position="285"/>
    </location>
</feature>
<gene>
    <name evidence="2" type="ORF">CBR_g28006</name>
</gene>
<protein>
    <submittedName>
        <fullName evidence="2">Uncharacterized protein</fullName>
    </submittedName>
</protein>
<proteinExistence type="predicted"/>
<comment type="caution">
    <text evidence="2">The sequence shown here is derived from an EMBL/GenBank/DDBJ whole genome shotgun (WGS) entry which is preliminary data.</text>
</comment>
<feature type="compositionally biased region" description="Acidic residues" evidence="1">
    <location>
        <begin position="201"/>
        <end position="225"/>
    </location>
</feature>
<dbReference type="AlphaFoldDB" id="A0A388L972"/>
<name>A0A388L972_CHABU</name>
<dbReference type="Proteomes" id="UP000265515">
    <property type="component" value="Unassembled WGS sequence"/>
</dbReference>
<evidence type="ECO:0000256" key="1">
    <source>
        <dbReference type="SAM" id="MobiDB-lite"/>
    </source>
</evidence>
<dbReference type="EMBL" id="BFEA01000303">
    <property type="protein sequence ID" value="GBG78782.1"/>
    <property type="molecule type" value="Genomic_DNA"/>
</dbReference>
<keyword evidence="3" id="KW-1185">Reference proteome</keyword>